<dbReference type="InterPro" id="IPR006073">
    <property type="entry name" value="GTP-bd"/>
</dbReference>
<dbReference type="GO" id="GO:0005525">
    <property type="term" value="F:GTP binding"/>
    <property type="evidence" value="ECO:0007669"/>
    <property type="project" value="InterPro"/>
</dbReference>
<evidence type="ECO:0000259" key="2">
    <source>
        <dbReference type="Pfam" id="PF01926"/>
    </source>
</evidence>
<gene>
    <name evidence="3" type="ORF">CC86DRAFT_417293</name>
</gene>
<proteinExistence type="predicted"/>
<dbReference type="SUPFAM" id="SSF52540">
    <property type="entry name" value="P-loop containing nucleoside triphosphate hydrolases"/>
    <property type="match status" value="1"/>
</dbReference>
<evidence type="ECO:0000313" key="3">
    <source>
        <dbReference type="EMBL" id="KAF2826259.1"/>
    </source>
</evidence>
<dbReference type="Pfam" id="PF01926">
    <property type="entry name" value="MMR_HSR1"/>
    <property type="match status" value="1"/>
</dbReference>
<feature type="coiled-coil region" evidence="1">
    <location>
        <begin position="270"/>
        <end position="297"/>
    </location>
</feature>
<keyword evidence="4" id="KW-1185">Reference proteome</keyword>
<evidence type="ECO:0000313" key="4">
    <source>
        <dbReference type="Proteomes" id="UP000799424"/>
    </source>
</evidence>
<dbReference type="AlphaFoldDB" id="A0A6A7A0G3"/>
<accession>A0A6A7A0G3</accession>
<name>A0A6A7A0G3_9PLEO</name>
<organism evidence="3 4">
    <name type="scientific">Ophiobolus disseminans</name>
    <dbReference type="NCBI Taxonomy" id="1469910"/>
    <lineage>
        <taxon>Eukaryota</taxon>
        <taxon>Fungi</taxon>
        <taxon>Dikarya</taxon>
        <taxon>Ascomycota</taxon>
        <taxon>Pezizomycotina</taxon>
        <taxon>Dothideomycetes</taxon>
        <taxon>Pleosporomycetidae</taxon>
        <taxon>Pleosporales</taxon>
        <taxon>Pleosporineae</taxon>
        <taxon>Phaeosphaeriaceae</taxon>
        <taxon>Ophiobolus</taxon>
    </lineage>
</organism>
<dbReference type="InterPro" id="IPR027417">
    <property type="entry name" value="P-loop_NTPase"/>
</dbReference>
<dbReference type="Gene3D" id="3.40.50.300">
    <property type="entry name" value="P-loop containing nucleotide triphosphate hydrolases"/>
    <property type="match status" value="1"/>
</dbReference>
<protein>
    <recommendedName>
        <fullName evidence="2">G domain-containing protein</fullName>
    </recommendedName>
</protein>
<feature type="domain" description="G" evidence="2">
    <location>
        <begin position="59"/>
        <end position="126"/>
    </location>
</feature>
<keyword evidence="1" id="KW-0175">Coiled coil</keyword>
<reference evidence="3" key="1">
    <citation type="journal article" date="2020" name="Stud. Mycol.">
        <title>101 Dothideomycetes genomes: a test case for predicting lifestyles and emergence of pathogens.</title>
        <authorList>
            <person name="Haridas S."/>
            <person name="Albert R."/>
            <person name="Binder M."/>
            <person name="Bloem J."/>
            <person name="Labutti K."/>
            <person name="Salamov A."/>
            <person name="Andreopoulos B."/>
            <person name="Baker S."/>
            <person name="Barry K."/>
            <person name="Bills G."/>
            <person name="Bluhm B."/>
            <person name="Cannon C."/>
            <person name="Castanera R."/>
            <person name="Culley D."/>
            <person name="Daum C."/>
            <person name="Ezra D."/>
            <person name="Gonzalez J."/>
            <person name="Henrissat B."/>
            <person name="Kuo A."/>
            <person name="Liang C."/>
            <person name="Lipzen A."/>
            <person name="Lutzoni F."/>
            <person name="Magnuson J."/>
            <person name="Mondo S."/>
            <person name="Nolan M."/>
            <person name="Ohm R."/>
            <person name="Pangilinan J."/>
            <person name="Park H.-J."/>
            <person name="Ramirez L."/>
            <person name="Alfaro M."/>
            <person name="Sun H."/>
            <person name="Tritt A."/>
            <person name="Yoshinaga Y."/>
            <person name="Zwiers L.-H."/>
            <person name="Turgeon B."/>
            <person name="Goodwin S."/>
            <person name="Spatafora J."/>
            <person name="Crous P."/>
            <person name="Grigoriev I."/>
        </authorList>
    </citation>
    <scope>NUCLEOTIDE SEQUENCE</scope>
    <source>
        <strain evidence="3">CBS 113818</strain>
    </source>
</reference>
<dbReference type="Proteomes" id="UP000799424">
    <property type="component" value="Unassembled WGS sequence"/>
</dbReference>
<dbReference type="EMBL" id="MU006226">
    <property type="protein sequence ID" value="KAF2826259.1"/>
    <property type="molecule type" value="Genomic_DNA"/>
</dbReference>
<evidence type="ECO:0000256" key="1">
    <source>
        <dbReference type="SAM" id="Coils"/>
    </source>
</evidence>
<dbReference type="OrthoDB" id="8954335at2759"/>
<sequence length="360" mass="39382">MSALCAVQTTARTPHLADLDSLDTADSFTSGNGFLDRPVPSYRTASAGGSTTMSNYPLIAVIGVTGAGKSTLINTASGRDDLAVSTGIESSDVWVGTQDVGPSYVYVNNKWVQLIDTPGWDDTNRSDTEILKLIGQWLGKSFGAKQLLHGVILLQPINVTRVYGTGKQRNRLFEEICGISAFSNIVIATTMSRSMEHWGAMIQGGATVVKHDNTQQSALAMINVLLSKQAKPLLLQHELALNDNHLANTSVGRQLTENMTAMNVNDQRRILELEAELRRSARDKAAMREEIRELGAKLYKRQRDVVEFHYYRPSETGRKTTSDNGHMPVLHAAPLCTGLLGSCGWGGTYLNLPLLQDYFL</sequence>